<comment type="caution">
    <text evidence="15">The sequence shown here is derived from an EMBL/GenBank/DDBJ whole genome shotgun (WGS) entry which is preliminary data.</text>
</comment>
<evidence type="ECO:0000256" key="9">
    <source>
        <dbReference type="ARBA" id="ARBA00023157"/>
    </source>
</evidence>
<evidence type="ECO:0000256" key="12">
    <source>
        <dbReference type="RuleBase" id="RU004208"/>
    </source>
</evidence>
<evidence type="ECO:0000256" key="2">
    <source>
        <dbReference type="ARBA" id="ARBA00002692"/>
    </source>
</evidence>
<evidence type="ECO:0000256" key="5">
    <source>
        <dbReference type="ARBA" id="ARBA00012723"/>
    </source>
</evidence>
<dbReference type="PROSITE" id="PS00194">
    <property type="entry name" value="THIOREDOXIN_1"/>
    <property type="match status" value="1"/>
</dbReference>
<dbReference type="Proteomes" id="UP000748756">
    <property type="component" value="Unassembled WGS sequence"/>
</dbReference>
<evidence type="ECO:0000313" key="15">
    <source>
        <dbReference type="EMBL" id="KAF9156260.1"/>
    </source>
</evidence>
<keyword evidence="8" id="KW-0256">Endoplasmic reticulum</keyword>
<dbReference type="CDD" id="cd02995">
    <property type="entry name" value="PDI_a_PDI_a'_C"/>
    <property type="match status" value="1"/>
</dbReference>
<feature type="domain" description="Thioredoxin" evidence="14">
    <location>
        <begin position="345"/>
        <end position="466"/>
    </location>
</feature>
<dbReference type="GO" id="GO:0003756">
    <property type="term" value="F:protein disulfide isomerase activity"/>
    <property type="evidence" value="ECO:0007669"/>
    <property type="project" value="UniProtKB-EC"/>
</dbReference>
<evidence type="ECO:0000256" key="3">
    <source>
        <dbReference type="ARBA" id="ARBA00004319"/>
    </source>
</evidence>
<dbReference type="CDD" id="cd02981">
    <property type="entry name" value="PDI_b_family"/>
    <property type="match status" value="1"/>
</dbReference>
<evidence type="ECO:0000256" key="10">
    <source>
        <dbReference type="ARBA" id="ARBA00023235"/>
    </source>
</evidence>
<dbReference type="FunFam" id="3.40.30.10:FF:000017">
    <property type="entry name" value="Protein disulfide-isomerase A4"/>
    <property type="match status" value="1"/>
</dbReference>
<name>A0A9P5S6L9_9FUNG</name>
<reference evidence="15" key="1">
    <citation type="journal article" date="2020" name="Fungal Divers.">
        <title>Resolving the Mortierellaceae phylogeny through synthesis of multi-gene phylogenetics and phylogenomics.</title>
        <authorList>
            <person name="Vandepol N."/>
            <person name="Liber J."/>
            <person name="Desiro A."/>
            <person name="Na H."/>
            <person name="Kennedy M."/>
            <person name="Barry K."/>
            <person name="Grigoriev I.V."/>
            <person name="Miller A.N."/>
            <person name="O'Donnell K."/>
            <person name="Stajich J.E."/>
            <person name="Bonito G."/>
        </authorList>
    </citation>
    <scope>NUCLEOTIDE SEQUENCE</scope>
    <source>
        <strain evidence="15">NRRL 6426</strain>
    </source>
</reference>
<dbReference type="CDD" id="cd02982">
    <property type="entry name" value="PDI_b'_family"/>
    <property type="match status" value="1"/>
</dbReference>
<evidence type="ECO:0000259" key="14">
    <source>
        <dbReference type="PROSITE" id="PS51352"/>
    </source>
</evidence>
<dbReference type="Pfam" id="PF00085">
    <property type="entry name" value="Thioredoxin"/>
    <property type="match status" value="2"/>
</dbReference>
<dbReference type="AlphaFoldDB" id="A0A9P5S6L9"/>
<dbReference type="Gene3D" id="3.40.30.10">
    <property type="entry name" value="Glutaredoxin"/>
    <property type="match status" value="4"/>
</dbReference>
<dbReference type="PRINTS" id="PR00421">
    <property type="entry name" value="THIOREDOXIN"/>
</dbReference>
<dbReference type="OrthoDB" id="427280at2759"/>
<sequence>MRISSAVSLAILAATVMFMGVAPGAAAADSGVKVLTLENFKDVINQKFVLVDFYAPWCGHCQNLEPEYEAAAKMLKEDETIQLAKIDCVAEKEICKSYEVGSYPTLKTFREGVPRDYKGTRKSDGIVSYLKKYAAPLVIILTVETLPAFAESERVVVVAVLPANDPQREEIDKIARYYRDEFIFGVVEEHPDVKAPAVVLYKKFDEGKNILEGEITDAKLVSFVRANYLPTIDEIGATNYAHYMDASIPLAYLFYGTTDQRDKLKEGFEAVVKEWKGKVNFVYLDAQKYGAHAANVGLKEDWPAFAVQDVNTAEKFPLEQNNEPLTVERIKQHISDIVAGIHKAKVKSEAVPESNAENVKIVVAYTYEEIVHDKEKDVLIEYYAPWCGFYKRLAPIFDELGALYKGSNIVVAKLDATANDLPLSVPFSTSGYPTIKFKKAGTKDYIEYNGERTTAAFISFLEKNAVKKVEVKNDTKKEIRDEL</sequence>
<proteinExistence type="inferred from homology"/>
<dbReference type="SUPFAM" id="SSF52833">
    <property type="entry name" value="Thioredoxin-like"/>
    <property type="match status" value="4"/>
</dbReference>
<dbReference type="NCBIfam" id="TIGR01130">
    <property type="entry name" value="ER_PDI_fam"/>
    <property type="match status" value="1"/>
</dbReference>
<dbReference type="InterPro" id="IPR017937">
    <property type="entry name" value="Thioredoxin_CS"/>
</dbReference>
<evidence type="ECO:0000313" key="16">
    <source>
        <dbReference type="Proteomes" id="UP000748756"/>
    </source>
</evidence>
<dbReference type="GO" id="GO:0005788">
    <property type="term" value="C:endoplasmic reticulum lumen"/>
    <property type="evidence" value="ECO:0007669"/>
    <property type="project" value="UniProtKB-SubCell"/>
</dbReference>
<protein>
    <recommendedName>
        <fullName evidence="5 13">Protein disulfide-isomerase</fullName>
        <ecNumber evidence="5 13">5.3.4.1</ecNumber>
    </recommendedName>
</protein>
<evidence type="ECO:0000256" key="6">
    <source>
        <dbReference type="ARBA" id="ARBA00022729"/>
    </source>
</evidence>
<comment type="function">
    <text evidence="2">Participates in the folding of proteins containing disulfide bonds, may be involved in glycosylation, prolyl hydroxylation and triglyceride transfer.</text>
</comment>
<keyword evidence="6 13" id="KW-0732">Signal</keyword>
<gene>
    <name evidence="15" type="primary">PDI1_2</name>
    <name evidence="15" type="ORF">BG015_006478</name>
</gene>
<feature type="chain" id="PRO_5040546399" description="Protein disulfide-isomerase" evidence="13">
    <location>
        <begin position="28"/>
        <end position="483"/>
    </location>
</feature>
<dbReference type="Pfam" id="PF13848">
    <property type="entry name" value="Thioredoxin_6"/>
    <property type="match status" value="1"/>
</dbReference>
<keyword evidence="11" id="KW-0676">Redox-active center</keyword>
<keyword evidence="10 13" id="KW-0413">Isomerase</keyword>
<organism evidence="15 16">
    <name type="scientific">Linnemannia schmuckeri</name>
    <dbReference type="NCBI Taxonomy" id="64567"/>
    <lineage>
        <taxon>Eukaryota</taxon>
        <taxon>Fungi</taxon>
        <taxon>Fungi incertae sedis</taxon>
        <taxon>Mucoromycota</taxon>
        <taxon>Mortierellomycotina</taxon>
        <taxon>Mortierellomycetes</taxon>
        <taxon>Mortierellales</taxon>
        <taxon>Mortierellaceae</taxon>
        <taxon>Linnemannia</taxon>
    </lineage>
</organism>
<feature type="domain" description="Thioredoxin" evidence="14">
    <location>
        <begin position="16"/>
        <end position="135"/>
    </location>
</feature>
<evidence type="ECO:0000256" key="11">
    <source>
        <dbReference type="ARBA" id="ARBA00023284"/>
    </source>
</evidence>
<dbReference type="PROSITE" id="PS51352">
    <property type="entry name" value="THIOREDOXIN_2"/>
    <property type="match status" value="2"/>
</dbReference>
<dbReference type="GO" id="GO:0034976">
    <property type="term" value="P:response to endoplasmic reticulum stress"/>
    <property type="evidence" value="ECO:0007669"/>
    <property type="project" value="TreeGrafter"/>
</dbReference>
<comment type="subcellular location">
    <subcellularLocation>
        <location evidence="3">Endoplasmic reticulum lumen</location>
    </subcellularLocation>
</comment>
<feature type="signal peptide" evidence="13">
    <location>
        <begin position="1"/>
        <end position="27"/>
    </location>
</feature>
<evidence type="ECO:0000256" key="4">
    <source>
        <dbReference type="ARBA" id="ARBA00006347"/>
    </source>
</evidence>
<keyword evidence="16" id="KW-1185">Reference proteome</keyword>
<evidence type="ECO:0000256" key="1">
    <source>
        <dbReference type="ARBA" id="ARBA00001182"/>
    </source>
</evidence>
<evidence type="ECO:0000256" key="13">
    <source>
        <dbReference type="RuleBase" id="RU361130"/>
    </source>
</evidence>
<dbReference type="CDD" id="cd02961">
    <property type="entry name" value="PDI_a_family"/>
    <property type="match status" value="1"/>
</dbReference>
<dbReference type="GO" id="GO:0006457">
    <property type="term" value="P:protein folding"/>
    <property type="evidence" value="ECO:0007669"/>
    <property type="project" value="TreeGrafter"/>
</dbReference>
<comment type="similarity">
    <text evidence="4 12">Belongs to the protein disulfide isomerase family.</text>
</comment>
<dbReference type="NCBIfam" id="TIGR01126">
    <property type="entry name" value="pdi_dom"/>
    <property type="match status" value="1"/>
</dbReference>
<dbReference type="EC" id="5.3.4.1" evidence="5 13"/>
<dbReference type="InterPro" id="IPR005792">
    <property type="entry name" value="Prot_disulphide_isomerase"/>
</dbReference>
<dbReference type="PANTHER" id="PTHR18929:SF132">
    <property type="entry name" value="PROTEIN DISULFIDE-ISOMERASE A3"/>
    <property type="match status" value="1"/>
</dbReference>
<dbReference type="PANTHER" id="PTHR18929">
    <property type="entry name" value="PROTEIN DISULFIDE ISOMERASE"/>
    <property type="match status" value="1"/>
</dbReference>
<dbReference type="InterPro" id="IPR036249">
    <property type="entry name" value="Thioredoxin-like_sf"/>
</dbReference>
<evidence type="ECO:0000256" key="7">
    <source>
        <dbReference type="ARBA" id="ARBA00022737"/>
    </source>
</evidence>
<keyword evidence="7" id="KW-0677">Repeat</keyword>
<comment type="catalytic activity">
    <reaction evidence="1 13">
        <text>Catalyzes the rearrangement of -S-S- bonds in proteins.</text>
        <dbReference type="EC" id="5.3.4.1"/>
    </reaction>
</comment>
<evidence type="ECO:0000256" key="8">
    <source>
        <dbReference type="ARBA" id="ARBA00022824"/>
    </source>
</evidence>
<dbReference type="EMBL" id="JAAAUQ010000031">
    <property type="protein sequence ID" value="KAF9156260.1"/>
    <property type="molecule type" value="Genomic_DNA"/>
</dbReference>
<accession>A0A9P5S6L9</accession>
<dbReference type="InterPro" id="IPR013766">
    <property type="entry name" value="Thioredoxin_domain"/>
</dbReference>
<dbReference type="InterPro" id="IPR005788">
    <property type="entry name" value="PDI_thioredoxin-like_dom"/>
</dbReference>
<keyword evidence="9" id="KW-1015">Disulfide bond</keyword>